<name>A0AAN9LHW9_CANGL</name>
<sequence>MEKKAFLGLLVILLDLSFLVFVAAVPSTRSSMLGKMDPLVQDHLAKEDVVMGLKNSQEPFDIKEGKVESRMMIYIADYPGTKPNPAHDPKSPGKP</sequence>
<proteinExistence type="predicted"/>
<organism evidence="2 3">
    <name type="scientific">Canavalia gladiata</name>
    <name type="common">Sword bean</name>
    <name type="synonym">Dolichos gladiatus</name>
    <dbReference type="NCBI Taxonomy" id="3824"/>
    <lineage>
        <taxon>Eukaryota</taxon>
        <taxon>Viridiplantae</taxon>
        <taxon>Streptophyta</taxon>
        <taxon>Embryophyta</taxon>
        <taxon>Tracheophyta</taxon>
        <taxon>Spermatophyta</taxon>
        <taxon>Magnoliopsida</taxon>
        <taxon>eudicotyledons</taxon>
        <taxon>Gunneridae</taxon>
        <taxon>Pentapetalae</taxon>
        <taxon>rosids</taxon>
        <taxon>fabids</taxon>
        <taxon>Fabales</taxon>
        <taxon>Fabaceae</taxon>
        <taxon>Papilionoideae</taxon>
        <taxon>50 kb inversion clade</taxon>
        <taxon>NPAAA clade</taxon>
        <taxon>indigoferoid/millettioid clade</taxon>
        <taxon>Phaseoleae</taxon>
        <taxon>Canavalia</taxon>
    </lineage>
</organism>
<dbReference type="EMBL" id="JAYMYQ010000004">
    <property type="protein sequence ID" value="KAK7336315.1"/>
    <property type="molecule type" value="Genomic_DNA"/>
</dbReference>
<dbReference type="PANTHER" id="PTHR33474:SF18">
    <property type="entry name" value="PROTEIN, PUTATIVE-RELATED"/>
    <property type="match status" value="1"/>
</dbReference>
<evidence type="ECO:0000256" key="1">
    <source>
        <dbReference type="SAM" id="Phobius"/>
    </source>
</evidence>
<dbReference type="AlphaFoldDB" id="A0AAN9LHW9"/>
<feature type="transmembrane region" description="Helical" evidence="1">
    <location>
        <begin position="6"/>
        <end position="26"/>
    </location>
</feature>
<keyword evidence="3" id="KW-1185">Reference proteome</keyword>
<dbReference type="Proteomes" id="UP001367508">
    <property type="component" value="Unassembled WGS sequence"/>
</dbReference>
<protein>
    <submittedName>
        <fullName evidence="2">Uncharacterized protein</fullName>
    </submittedName>
</protein>
<accession>A0AAN9LHW9</accession>
<comment type="caution">
    <text evidence="2">The sequence shown here is derived from an EMBL/GenBank/DDBJ whole genome shotgun (WGS) entry which is preliminary data.</text>
</comment>
<evidence type="ECO:0000313" key="3">
    <source>
        <dbReference type="Proteomes" id="UP001367508"/>
    </source>
</evidence>
<gene>
    <name evidence="2" type="ORF">VNO77_16852</name>
</gene>
<keyword evidence="1" id="KW-0472">Membrane</keyword>
<dbReference type="PANTHER" id="PTHR33474">
    <property type="entry name" value="TRANSMEMBRANE PROTEIN"/>
    <property type="match status" value="1"/>
</dbReference>
<reference evidence="2 3" key="1">
    <citation type="submission" date="2024-01" db="EMBL/GenBank/DDBJ databases">
        <title>The genomes of 5 underutilized Papilionoideae crops provide insights into root nodulation and disease resistanc.</title>
        <authorList>
            <person name="Jiang F."/>
        </authorList>
    </citation>
    <scope>NUCLEOTIDE SEQUENCE [LARGE SCALE GENOMIC DNA]</scope>
    <source>
        <strain evidence="2">LVBAO_FW01</strain>
        <tissue evidence="2">Leaves</tissue>
    </source>
</reference>
<keyword evidence="1" id="KW-1133">Transmembrane helix</keyword>
<keyword evidence="1" id="KW-0812">Transmembrane</keyword>
<evidence type="ECO:0000313" key="2">
    <source>
        <dbReference type="EMBL" id="KAK7336315.1"/>
    </source>
</evidence>